<dbReference type="OrthoDB" id="9587904at2"/>
<keyword evidence="2" id="KW-1185">Reference proteome</keyword>
<dbReference type="AlphaFoldDB" id="A0A328PT84"/>
<evidence type="ECO:0000313" key="1">
    <source>
        <dbReference type="EMBL" id="RAO94940.1"/>
    </source>
</evidence>
<evidence type="ECO:0000313" key="2">
    <source>
        <dbReference type="Proteomes" id="UP000249762"/>
    </source>
</evidence>
<organism evidence="1 2">
    <name type="scientific">Mycoplasma wenyonii</name>
    <dbReference type="NCBI Taxonomy" id="65123"/>
    <lineage>
        <taxon>Bacteria</taxon>
        <taxon>Bacillati</taxon>
        <taxon>Mycoplasmatota</taxon>
        <taxon>Mollicutes</taxon>
        <taxon>Mycoplasmataceae</taxon>
        <taxon>Mycoplasma</taxon>
    </lineage>
</organism>
<reference evidence="2" key="1">
    <citation type="submission" date="2018-06" db="EMBL/GenBank/DDBJ databases">
        <authorList>
            <person name="Martinez Ocampo F."/>
            <person name="Quiroz Castaneda R.E."/>
            <person name="Rojas Lopez X."/>
        </authorList>
    </citation>
    <scope>NUCLEOTIDE SEQUENCE [LARGE SCALE GENOMIC DNA]</scope>
    <source>
        <strain evidence="2">INIFAP02</strain>
    </source>
</reference>
<proteinExistence type="predicted"/>
<protein>
    <submittedName>
        <fullName evidence="1">Uncharacterized protein</fullName>
    </submittedName>
</protein>
<name>A0A328PT84_9MOLU</name>
<accession>A0A328PT84</accession>
<dbReference type="EMBL" id="QKVO01000010">
    <property type="protein sequence ID" value="RAO94940.1"/>
    <property type="molecule type" value="Genomic_DNA"/>
</dbReference>
<dbReference type="RefSeq" id="WP_112665613.1">
    <property type="nucleotide sequence ID" value="NZ_QKVO01000010.1"/>
</dbReference>
<gene>
    <name evidence="1" type="ORF">DNK47_02410</name>
</gene>
<dbReference type="Proteomes" id="UP000249762">
    <property type="component" value="Unassembled WGS sequence"/>
</dbReference>
<comment type="caution">
    <text evidence="1">The sequence shown here is derived from an EMBL/GenBank/DDBJ whole genome shotgun (WGS) entry which is preliminary data.</text>
</comment>
<sequence>MAFALFPVFAQLIFATAVIGGGGTAFVKSIQGGQSAVSKPTTNLTHQSVTQVTRTLTTESSSLTKQVTQAVPSSVKAEAQVQESPKVVALSVPVKAENCKITKKLGYVPESFQDETKDYVTISCSDNVLNPFPYNWKGLFPNSIFKSGEQFSEGQELIIKIEYAGEELANISEITELDSGSKLTISSPKFTTPIMTAEWNYLEEDSAWAVITVTHPFINQKIYLLLDEEGQKPAGNCEIINNLNYIPESFKGSLDSYFSISCDTSGVDTFPDPLKGLFPKELFKNQDKLTVGKRFDVKIETDMEGTQETEDFGITFAGEKFSSSLSGRWNYEQEGPGAVVKLSGGEKQVYLLLNDSNS</sequence>